<protein>
    <submittedName>
        <fullName evidence="10">Permease</fullName>
    </submittedName>
</protein>
<dbReference type="Pfam" id="PF12704">
    <property type="entry name" value="MacB_PCD"/>
    <property type="match status" value="2"/>
</dbReference>
<sequence>MPIWMIEIVRSWRASVRRPGFLLLASGVLALGIGASVAVFTLIEQTLLKPLPIPQASRVVMMGRSRAGSVGTVTVRQYRHMQSLPGVASIGLAEKWSTVNVAGDGDPALVPAVHVTPSWLSTLGVVPQLGRNFTADEARAHGPHVVILGHGFWQRRFAGRADAIGRSLRIEGARYTIVGVLPARYDRMGFGGDVMLPFIPPPEGSVEATSANQFAVARLNEGVGLDAMSARLDARIHGMYRQLGSHRDEHTRFIVRPLSTWLHADARPVLLLFLGSALCVLMIALVNLTNLMLTRALLRQHDAAVRGALGAPRLRQALPTLAEGALVGLLGAGLGIALAELALALAQGWIPDAWRPQGILHPALLASVLGIVVGVVGAVLAAALGLWRSLAANALETLREGGRNGLNRRSRRLGRVLVVIQVALATALLSSSGMLLHTLYDAAHTPLGFSSQGILTFELKPVKGDYPDTASVLDLSRRLQERLHAVAGVTQVAMTTNLPSGVGVSSQLEAGMQSPDGPVFNTQFHAVSPGFFKLFGIRQRKGRLFASTDAQGAEAVAVVSASAVKRGYDGHALGQQIQFGGHAFQWSARIVGVVDDTHQYGPLKQAPSTVYVPLQQIPDAMMKMLRKFEPLRVALRVHGDPQDYRARVRQAVADIAPQQPIAQMRTMRAIVHGTTAAMRLNLTLIGIFAVLALLLAAAGLYAVMAVTVAAREREFGVRMALGSSPTGLTGLVLRGGLLQIAIGLALGVILALSLSGVERSVIGALGNRSLFDPLALSGVCLTLLLAGLMACLAPGLRASRVQPMRTLRGE</sequence>
<feature type="transmembrane region" description="Helical" evidence="7">
    <location>
        <begin position="416"/>
        <end position="440"/>
    </location>
</feature>
<keyword evidence="5 7" id="KW-0472">Membrane</keyword>
<organism evidence="10 11">
    <name type="scientific">Oleiagrimonas citrea</name>
    <dbReference type="NCBI Taxonomy" id="1665687"/>
    <lineage>
        <taxon>Bacteria</taxon>
        <taxon>Pseudomonadati</taxon>
        <taxon>Pseudomonadota</taxon>
        <taxon>Gammaproteobacteria</taxon>
        <taxon>Lysobacterales</taxon>
        <taxon>Rhodanobacteraceae</taxon>
        <taxon>Oleiagrimonas</taxon>
    </lineage>
</organism>
<dbReference type="Pfam" id="PF02687">
    <property type="entry name" value="FtsX"/>
    <property type="match status" value="2"/>
</dbReference>
<evidence type="ECO:0000256" key="6">
    <source>
        <dbReference type="ARBA" id="ARBA00038076"/>
    </source>
</evidence>
<comment type="caution">
    <text evidence="10">The sequence shown here is derived from an EMBL/GenBank/DDBJ whole genome shotgun (WGS) entry which is preliminary data.</text>
</comment>
<proteinExistence type="inferred from homology"/>
<accession>A0A846ZPN2</accession>
<feature type="transmembrane region" description="Helical" evidence="7">
    <location>
        <begin position="362"/>
        <end position="387"/>
    </location>
</feature>
<feature type="transmembrane region" description="Helical" evidence="7">
    <location>
        <begin position="325"/>
        <end position="350"/>
    </location>
</feature>
<dbReference type="InterPro" id="IPR003838">
    <property type="entry name" value="ABC3_permease_C"/>
</dbReference>
<gene>
    <name evidence="10" type="ORF">HF690_10920</name>
</gene>
<feature type="domain" description="MacB-like periplasmic core" evidence="9">
    <location>
        <begin position="417"/>
        <end position="621"/>
    </location>
</feature>
<feature type="domain" description="MacB-like periplasmic core" evidence="9">
    <location>
        <begin position="24"/>
        <end position="234"/>
    </location>
</feature>
<evidence type="ECO:0000256" key="5">
    <source>
        <dbReference type="ARBA" id="ARBA00023136"/>
    </source>
</evidence>
<feature type="domain" description="ABC3 transporter permease C-terminal" evidence="8">
    <location>
        <begin position="687"/>
        <end position="803"/>
    </location>
</feature>
<keyword evidence="3 7" id="KW-0812">Transmembrane</keyword>
<reference evidence="10 11" key="1">
    <citation type="journal article" date="2017" name="Int. J. Syst. Evol. Microbiol.">
        <title>Oleiagrimonas citrea sp. nov., a marine bacterium isolated from tidal flat sediment and emended description of the genus Oleiagrimonas Fang et al. 2015 and Oleiagrimonas soli.</title>
        <authorList>
            <person name="Yang S.H."/>
            <person name="Seo H.S."/>
            <person name="Seong C.N."/>
            <person name="Kwon K.K."/>
        </authorList>
    </citation>
    <scope>NUCLEOTIDE SEQUENCE [LARGE SCALE GENOMIC DNA]</scope>
    <source>
        <strain evidence="10 11">MEBiC09124</strain>
    </source>
</reference>
<keyword evidence="2" id="KW-1003">Cell membrane</keyword>
<feature type="transmembrane region" description="Helical" evidence="7">
    <location>
        <begin position="684"/>
        <end position="710"/>
    </location>
</feature>
<feature type="transmembrane region" description="Helical" evidence="7">
    <location>
        <begin position="21"/>
        <end position="43"/>
    </location>
</feature>
<dbReference type="Proteomes" id="UP000541636">
    <property type="component" value="Unassembled WGS sequence"/>
</dbReference>
<feature type="transmembrane region" description="Helical" evidence="7">
    <location>
        <begin position="774"/>
        <end position="796"/>
    </location>
</feature>
<dbReference type="InterPro" id="IPR050250">
    <property type="entry name" value="Macrolide_Exporter_MacB"/>
</dbReference>
<keyword evidence="4 7" id="KW-1133">Transmembrane helix</keyword>
<evidence type="ECO:0000256" key="4">
    <source>
        <dbReference type="ARBA" id="ARBA00022989"/>
    </source>
</evidence>
<evidence type="ECO:0000313" key="10">
    <source>
        <dbReference type="EMBL" id="NKZ39459.1"/>
    </source>
</evidence>
<dbReference type="GO" id="GO:0005886">
    <property type="term" value="C:plasma membrane"/>
    <property type="evidence" value="ECO:0007669"/>
    <property type="project" value="UniProtKB-SubCell"/>
</dbReference>
<evidence type="ECO:0000259" key="9">
    <source>
        <dbReference type="Pfam" id="PF12704"/>
    </source>
</evidence>
<dbReference type="AlphaFoldDB" id="A0A846ZPN2"/>
<feature type="transmembrane region" description="Helical" evidence="7">
    <location>
        <begin position="731"/>
        <end position="754"/>
    </location>
</feature>
<dbReference type="GO" id="GO:0022857">
    <property type="term" value="F:transmembrane transporter activity"/>
    <property type="evidence" value="ECO:0007669"/>
    <property type="project" value="TreeGrafter"/>
</dbReference>
<feature type="transmembrane region" description="Helical" evidence="7">
    <location>
        <begin position="269"/>
        <end position="293"/>
    </location>
</feature>
<comment type="subcellular location">
    <subcellularLocation>
        <location evidence="1">Cell membrane</location>
        <topology evidence="1">Multi-pass membrane protein</topology>
    </subcellularLocation>
</comment>
<dbReference type="InterPro" id="IPR025857">
    <property type="entry name" value="MacB_PCD"/>
</dbReference>
<name>A0A846ZPN2_9GAMM</name>
<dbReference type="PANTHER" id="PTHR30572">
    <property type="entry name" value="MEMBRANE COMPONENT OF TRANSPORTER-RELATED"/>
    <property type="match status" value="1"/>
</dbReference>
<evidence type="ECO:0000259" key="8">
    <source>
        <dbReference type="Pfam" id="PF02687"/>
    </source>
</evidence>
<feature type="domain" description="ABC3 transporter permease C-terminal" evidence="8">
    <location>
        <begin position="277"/>
        <end position="387"/>
    </location>
</feature>
<evidence type="ECO:0000256" key="3">
    <source>
        <dbReference type="ARBA" id="ARBA00022692"/>
    </source>
</evidence>
<dbReference type="PANTHER" id="PTHR30572:SF4">
    <property type="entry name" value="ABC TRANSPORTER PERMEASE YTRF"/>
    <property type="match status" value="1"/>
</dbReference>
<evidence type="ECO:0000256" key="2">
    <source>
        <dbReference type="ARBA" id="ARBA00022475"/>
    </source>
</evidence>
<keyword evidence="11" id="KW-1185">Reference proteome</keyword>
<comment type="similarity">
    <text evidence="6">Belongs to the ABC-4 integral membrane protein family.</text>
</comment>
<evidence type="ECO:0000256" key="1">
    <source>
        <dbReference type="ARBA" id="ARBA00004651"/>
    </source>
</evidence>
<evidence type="ECO:0000313" key="11">
    <source>
        <dbReference type="Proteomes" id="UP000541636"/>
    </source>
</evidence>
<evidence type="ECO:0000256" key="7">
    <source>
        <dbReference type="SAM" id="Phobius"/>
    </source>
</evidence>
<dbReference type="EMBL" id="JAAZQD010000004">
    <property type="protein sequence ID" value="NKZ39459.1"/>
    <property type="molecule type" value="Genomic_DNA"/>
</dbReference>